<dbReference type="Pfam" id="PF14223">
    <property type="entry name" value="Retrotran_gag_2"/>
    <property type="match status" value="1"/>
</dbReference>
<evidence type="ECO:0000313" key="1">
    <source>
        <dbReference type="EMBL" id="PWA99796.1"/>
    </source>
</evidence>
<proteinExistence type="predicted"/>
<dbReference type="EMBL" id="PKPP01000006">
    <property type="protein sequence ID" value="PWA99796.1"/>
    <property type="molecule type" value="Genomic_DNA"/>
</dbReference>
<dbReference type="PANTHER" id="PTHR35317:SF35">
    <property type="entry name" value="DUF4219 DOMAIN-CONTAINING PROTEIN"/>
    <property type="match status" value="1"/>
</dbReference>
<evidence type="ECO:0000313" key="2">
    <source>
        <dbReference type="Proteomes" id="UP000245207"/>
    </source>
</evidence>
<dbReference type="Proteomes" id="UP000245207">
    <property type="component" value="Unassembled WGS sequence"/>
</dbReference>
<accession>A0A2U1QP58</accession>
<evidence type="ECO:0008006" key="3">
    <source>
        <dbReference type="Google" id="ProtNLM"/>
    </source>
</evidence>
<protein>
    <recommendedName>
        <fullName evidence="3">Zinc finger, CCHC-type</fullName>
    </recommendedName>
</protein>
<organism evidence="1 2">
    <name type="scientific">Artemisia annua</name>
    <name type="common">Sweet wormwood</name>
    <dbReference type="NCBI Taxonomy" id="35608"/>
    <lineage>
        <taxon>Eukaryota</taxon>
        <taxon>Viridiplantae</taxon>
        <taxon>Streptophyta</taxon>
        <taxon>Embryophyta</taxon>
        <taxon>Tracheophyta</taxon>
        <taxon>Spermatophyta</taxon>
        <taxon>Magnoliopsida</taxon>
        <taxon>eudicotyledons</taxon>
        <taxon>Gunneridae</taxon>
        <taxon>Pentapetalae</taxon>
        <taxon>asterids</taxon>
        <taxon>campanulids</taxon>
        <taxon>Asterales</taxon>
        <taxon>Asteraceae</taxon>
        <taxon>Asteroideae</taxon>
        <taxon>Anthemideae</taxon>
        <taxon>Artemisiinae</taxon>
        <taxon>Artemisia</taxon>
    </lineage>
</organism>
<reference evidence="1 2" key="1">
    <citation type="journal article" date="2018" name="Mol. Plant">
        <title>The genome of Artemisia annua provides insight into the evolution of Asteraceae family and artemisinin biosynthesis.</title>
        <authorList>
            <person name="Shen Q."/>
            <person name="Zhang L."/>
            <person name="Liao Z."/>
            <person name="Wang S."/>
            <person name="Yan T."/>
            <person name="Shi P."/>
            <person name="Liu M."/>
            <person name="Fu X."/>
            <person name="Pan Q."/>
            <person name="Wang Y."/>
            <person name="Lv Z."/>
            <person name="Lu X."/>
            <person name="Zhang F."/>
            <person name="Jiang W."/>
            <person name="Ma Y."/>
            <person name="Chen M."/>
            <person name="Hao X."/>
            <person name="Li L."/>
            <person name="Tang Y."/>
            <person name="Lv G."/>
            <person name="Zhou Y."/>
            <person name="Sun X."/>
            <person name="Brodelius P.E."/>
            <person name="Rose J.K.C."/>
            <person name="Tang K."/>
        </authorList>
    </citation>
    <scope>NUCLEOTIDE SEQUENCE [LARGE SCALE GENOMIC DNA]</scope>
    <source>
        <strain evidence="2">cv. Huhao1</strain>
        <tissue evidence="1">Leaf</tissue>
    </source>
</reference>
<sequence length="117" mass="13616">MFNVYGIWEALELEGKVDTKKNTMVIAYLFQALPEELTLQVAHHTKAADIWKDLKARFVGIDKVKEARLQTLESEFETLKMKDSESLMNSPERLVNSCHKQAILDPQLKTKDWFENF</sequence>
<dbReference type="PANTHER" id="PTHR35317">
    <property type="entry name" value="OS04G0629600 PROTEIN"/>
    <property type="match status" value="1"/>
</dbReference>
<gene>
    <name evidence="1" type="ORF">CTI12_AA003490</name>
</gene>
<keyword evidence="2" id="KW-1185">Reference proteome</keyword>
<dbReference type="OrthoDB" id="1736387at2759"/>
<comment type="caution">
    <text evidence="1">The sequence shown here is derived from an EMBL/GenBank/DDBJ whole genome shotgun (WGS) entry which is preliminary data.</text>
</comment>
<name>A0A2U1QP58_ARTAN</name>
<dbReference type="AlphaFoldDB" id="A0A2U1QP58"/>